<dbReference type="InterPro" id="IPR051694">
    <property type="entry name" value="Immunoregulatory_rcpt-like"/>
</dbReference>
<evidence type="ECO:0000256" key="2">
    <source>
        <dbReference type="ARBA" id="ARBA00022692"/>
    </source>
</evidence>
<dbReference type="AlphaFoldDB" id="A0A4Q4PWK9"/>
<sequence length="527" mass="56320">MGPPIRLWALFLGGLHFVTYARSQCQPQPVVALIQNVSLPNGAFVRGISTTIGSNNQNISFFASGDYNETYIYGTDGFCTDTYSPEACVTFRGGAYDASKSSTDKSIGTQKKGDGFEADWTQDTLSFGSNTSLASFEFGVPQQDLNQAFTSQSQLGLGMNSSFLRALVSAGDIGTKAYSMFWGLVGGPAEKQTLGSLVFGGLDKSLITDQNDNFTASLFQGSKCGTGMVVTINDILLNWPNGTDMSIFMGSQSAAIQACISPSFAGLMSLPLSYYQNFLSLAGGTPPDDENEARSVGINYFTMLFDPKDVYYGGLTIKLQNSMSIKIPNTELVVPDTFIASDGTVQTNTSVRNVVINSLQFDNSNDLPVLGRLFMSSAYVMVNQEAGVFTLWQANTAPKTDDIVAVDKQNNMVSEFCASSTDGSPSATSVPTSFVTSPPQNEESKLSSGAIGGIVVGAVGGMAILGVVGFFLYRRRGSSGTEIDVAQEPELHPVHLKPPTYSMVQELPVEQYGITELDGRAVDSSRY</sequence>
<accession>A0A4Q4PWK9</accession>
<dbReference type="GO" id="GO:0016020">
    <property type="term" value="C:membrane"/>
    <property type="evidence" value="ECO:0007669"/>
    <property type="project" value="UniProtKB-SubCell"/>
</dbReference>
<keyword evidence="7" id="KW-0732">Signal</keyword>
<dbReference type="PANTHER" id="PTHR15549">
    <property type="entry name" value="PAIRED IMMUNOGLOBULIN-LIKE TYPE 2 RECEPTOR"/>
    <property type="match status" value="1"/>
</dbReference>
<evidence type="ECO:0000313" key="9">
    <source>
        <dbReference type="EMBL" id="RYO24389.1"/>
    </source>
</evidence>
<feature type="domain" description="Peptidase A1" evidence="8">
    <location>
        <begin position="46"/>
        <end position="392"/>
    </location>
</feature>
<comment type="caution">
    <text evidence="9">The sequence shown here is derived from an EMBL/GenBank/DDBJ whole genome shotgun (WGS) entry which is preliminary data.</text>
</comment>
<dbReference type="Gene3D" id="2.40.70.10">
    <property type="entry name" value="Acid Proteases"/>
    <property type="match status" value="2"/>
</dbReference>
<keyword evidence="3 6" id="KW-1133">Transmembrane helix</keyword>
<dbReference type="InterPro" id="IPR021109">
    <property type="entry name" value="Peptidase_aspartic_dom_sf"/>
</dbReference>
<name>A0A4Q4PWK9_9PLEO</name>
<evidence type="ECO:0000256" key="1">
    <source>
        <dbReference type="ARBA" id="ARBA00004167"/>
    </source>
</evidence>
<keyword evidence="4 6" id="KW-0472">Membrane</keyword>
<evidence type="ECO:0000256" key="4">
    <source>
        <dbReference type="ARBA" id="ARBA00023136"/>
    </source>
</evidence>
<feature type="chain" id="PRO_5020742890" description="Peptidase A1 domain-containing protein" evidence="7">
    <location>
        <begin position="24"/>
        <end position="527"/>
    </location>
</feature>
<evidence type="ECO:0000256" key="3">
    <source>
        <dbReference type="ARBA" id="ARBA00022989"/>
    </source>
</evidence>
<dbReference type="InterPro" id="IPR033121">
    <property type="entry name" value="PEPTIDASE_A1"/>
</dbReference>
<dbReference type="SUPFAM" id="SSF50630">
    <property type="entry name" value="Acid proteases"/>
    <property type="match status" value="1"/>
</dbReference>
<keyword evidence="10" id="KW-1185">Reference proteome</keyword>
<proteinExistence type="predicted"/>
<protein>
    <recommendedName>
        <fullName evidence="8">Peptidase A1 domain-containing protein</fullName>
    </recommendedName>
</protein>
<dbReference type="OrthoDB" id="5361565at2759"/>
<evidence type="ECO:0000256" key="7">
    <source>
        <dbReference type="SAM" id="SignalP"/>
    </source>
</evidence>
<dbReference type="PANTHER" id="PTHR15549:SF6">
    <property type="entry name" value="MID2 DOMAIN-CONTAINING PROTEIN"/>
    <property type="match status" value="1"/>
</dbReference>
<dbReference type="EMBL" id="PEJP01000109">
    <property type="protein sequence ID" value="RYO24389.1"/>
    <property type="molecule type" value="Genomic_DNA"/>
</dbReference>
<keyword evidence="2 6" id="KW-0812">Transmembrane</keyword>
<comment type="subcellular location">
    <subcellularLocation>
        <location evidence="1">Membrane</location>
        <topology evidence="1">Single-pass membrane protein</topology>
    </subcellularLocation>
</comment>
<feature type="region of interest" description="Disordered" evidence="5">
    <location>
        <begin position="417"/>
        <end position="442"/>
    </location>
</feature>
<organism evidence="9 10">
    <name type="scientific">Alternaria arborescens</name>
    <dbReference type="NCBI Taxonomy" id="156630"/>
    <lineage>
        <taxon>Eukaryota</taxon>
        <taxon>Fungi</taxon>
        <taxon>Dikarya</taxon>
        <taxon>Ascomycota</taxon>
        <taxon>Pezizomycotina</taxon>
        <taxon>Dothideomycetes</taxon>
        <taxon>Pleosporomycetidae</taxon>
        <taxon>Pleosporales</taxon>
        <taxon>Pleosporineae</taxon>
        <taxon>Pleosporaceae</taxon>
        <taxon>Alternaria</taxon>
        <taxon>Alternaria sect. Alternaria</taxon>
    </lineage>
</organism>
<feature type="transmembrane region" description="Helical" evidence="6">
    <location>
        <begin position="450"/>
        <end position="473"/>
    </location>
</feature>
<evidence type="ECO:0000256" key="6">
    <source>
        <dbReference type="SAM" id="Phobius"/>
    </source>
</evidence>
<dbReference type="GO" id="GO:0071944">
    <property type="term" value="C:cell periphery"/>
    <property type="evidence" value="ECO:0007669"/>
    <property type="project" value="UniProtKB-ARBA"/>
</dbReference>
<feature type="signal peptide" evidence="7">
    <location>
        <begin position="1"/>
        <end position="23"/>
    </location>
</feature>
<evidence type="ECO:0000259" key="8">
    <source>
        <dbReference type="PROSITE" id="PS51767"/>
    </source>
</evidence>
<dbReference type="Proteomes" id="UP000293823">
    <property type="component" value="Unassembled WGS sequence"/>
</dbReference>
<gene>
    <name evidence="9" type="ORF">AA0113_g12599</name>
</gene>
<evidence type="ECO:0000256" key="5">
    <source>
        <dbReference type="SAM" id="MobiDB-lite"/>
    </source>
</evidence>
<dbReference type="PROSITE" id="PS51767">
    <property type="entry name" value="PEPTIDASE_A1"/>
    <property type="match status" value="1"/>
</dbReference>
<feature type="compositionally biased region" description="Polar residues" evidence="5">
    <location>
        <begin position="417"/>
        <end position="441"/>
    </location>
</feature>
<reference evidence="10" key="1">
    <citation type="journal article" date="2019" name="bioRxiv">
        <title>Genomics, evolutionary history and diagnostics of the Alternaria alternata species group including apple and Asian pear pathotypes.</title>
        <authorList>
            <person name="Armitage A.D."/>
            <person name="Cockerton H.M."/>
            <person name="Sreenivasaprasad S."/>
            <person name="Woodhall J.W."/>
            <person name="Lane C.R."/>
            <person name="Harrison R.J."/>
            <person name="Clarkson J.P."/>
        </authorList>
    </citation>
    <scope>NUCLEOTIDE SEQUENCE [LARGE SCALE GENOMIC DNA]</scope>
    <source>
        <strain evidence="10">RGR 97.0016</strain>
    </source>
</reference>
<evidence type="ECO:0000313" key="10">
    <source>
        <dbReference type="Proteomes" id="UP000293823"/>
    </source>
</evidence>